<feature type="transmembrane region" description="Helical" evidence="1">
    <location>
        <begin position="100"/>
        <end position="125"/>
    </location>
</feature>
<organism evidence="3 4">
    <name type="scientific">Roseburia porci</name>
    <dbReference type="NCBI Taxonomy" id="2605790"/>
    <lineage>
        <taxon>Bacteria</taxon>
        <taxon>Bacillati</taxon>
        <taxon>Bacillota</taxon>
        <taxon>Clostridia</taxon>
        <taxon>Lachnospirales</taxon>
        <taxon>Lachnospiraceae</taxon>
        <taxon>Roseburia</taxon>
    </lineage>
</organism>
<evidence type="ECO:0000259" key="2">
    <source>
        <dbReference type="Pfam" id="PF02517"/>
    </source>
</evidence>
<gene>
    <name evidence="3" type="ORF">FYJ75_06435</name>
</gene>
<dbReference type="GO" id="GO:0080120">
    <property type="term" value="P:CAAX-box protein maturation"/>
    <property type="evidence" value="ECO:0007669"/>
    <property type="project" value="UniProtKB-ARBA"/>
</dbReference>
<sequence length="282" mass="31849">MKKTGCFFFSFIPMLLAVGIQILATLFLFGIYLLMAFPSMSFSRSTFSNLLYILSNSDFSTVLMIIYSLIVICSYGIWYYHSYGGNFLPSAGKIFQPYKLVGVLLLVPGMQLLSGYLISILAVIFPSWLEAYEKLLESAGLDETITLAMLIYSVFLAPIGEELIFRGVTMRIARRHFSFWFANLLQAFLFGLYHMNMIQGCYAFCLGLILGYVCERGGSIYYSMFLHFLFNIWGTLISEHLSYGNTPLSFVFFLIVAVVLTASGISVFRLGMRKKPLPDCVC</sequence>
<accession>A0A6L5YQW0</accession>
<comment type="caution">
    <text evidence="3">The sequence shown here is derived from an EMBL/GenBank/DDBJ whole genome shotgun (WGS) entry which is preliminary data.</text>
</comment>
<dbReference type="GO" id="GO:0004175">
    <property type="term" value="F:endopeptidase activity"/>
    <property type="evidence" value="ECO:0007669"/>
    <property type="project" value="UniProtKB-ARBA"/>
</dbReference>
<keyword evidence="3" id="KW-0482">Metalloprotease</keyword>
<keyword evidence="3" id="KW-0645">Protease</keyword>
<name>A0A6L5YQW0_9FIRM</name>
<feature type="transmembrane region" description="Helical" evidence="1">
    <location>
        <begin position="250"/>
        <end position="268"/>
    </location>
</feature>
<proteinExistence type="predicted"/>
<protein>
    <submittedName>
        <fullName evidence="3">CPBP family intramembrane metalloprotease</fullName>
    </submittedName>
</protein>
<evidence type="ECO:0000313" key="3">
    <source>
        <dbReference type="EMBL" id="MST74678.1"/>
    </source>
</evidence>
<dbReference type="GO" id="GO:0006508">
    <property type="term" value="P:proteolysis"/>
    <property type="evidence" value="ECO:0007669"/>
    <property type="project" value="UniProtKB-KW"/>
</dbReference>
<keyword evidence="1" id="KW-0472">Membrane</keyword>
<feature type="transmembrane region" description="Helical" evidence="1">
    <location>
        <begin position="7"/>
        <end position="39"/>
    </location>
</feature>
<feature type="transmembrane region" description="Helical" evidence="1">
    <location>
        <begin position="145"/>
        <end position="165"/>
    </location>
</feature>
<dbReference type="AlphaFoldDB" id="A0A6L5YQW0"/>
<dbReference type="Pfam" id="PF02517">
    <property type="entry name" value="Rce1-like"/>
    <property type="match status" value="1"/>
</dbReference>
<reference evidence="3 4" key="1">
    <citation type="submission" date="2019-08" db="EMBL/GenBank/DDBJ databases">
        <title>In-depth cultivation of the pig gut microbiome towards novel bacterial diversity and tailored functional studies.</title>
        <authorList>
            <person name="Wylensek D."/>
            <person name="Hitch T.C.A."/>
            <person name="Clavel T."/>
        </authorList>
    </citation>
    <scope>NUCLEOTIDE SEQUENCE [LARGE SCALE GENOMIC DNA]</scope>
    <source>
        <strain evidence="3 4">MUC/MUC-530-WT-4D</strain>
    </source>
</reference>
<dbReference type="InterPro" id="IPR052710">
    <property type="entry name" value="CAAX_protease"/>
</dbReference>
<feature type="transmembrane region" description="Helical" evidence="1">
    <location>
        <begin position="59"/>
        <end position="80"/>
    </location>
</feature>
<evidence type="ECO:0000313" key="4">
    <source>
        <dbReference type="Proteomes" id="UP000474024"/>
    </source>
</evidence>
<dbReference type="RefSeq" id="WP_154429646.1">
    <property type="nucleotide sequence ID" value="NZ_VUNI01000008.1"/>
</dbReference>
<keyword evidence="3" id="KW-0378">Hydrolase</keyword>
<keyword evidence="4" id="KW-1185">Reference proteome</keyword>
<dbReference type="GO" id="GO:0008237">
    <property type="term" value="F:metallopeptidase activity"/>
    <property type="evidence" value="ECO:0007669"/>
    <property type="project" value="UniProtKB-KW"/>
</dbReference>
<feature type="transmembrane region" description="Helical" evidence="1">
    <location>
        <begin position="197"/>
        <end position="213"/>
    </location>
</feature>
<feature type="domain" description="CAAX prenyl protease 2/Lysostaphin resistance protein A-like" evidence="2">
    <location>
        <begin position="146"/>
        <end position="232"/>
    </location>
</feature>
<feature type="transmembrane region" description="Helical" evidence="1">
    <location>
        <begin position="220"/>
        <end position="238"/>
    </location>
</feature>
<keyword evidence="1" id="KW-1133">Transmembrane helix</keyword>
<dbReference type="Proteomes" id="UP000474024">
    <property type="component" value="Unassembled WGS sequence"/>
</dbReference>
<keyword evidence="1" id="KW-0812">Transmembrane</keyword>
<dbReference type="PANTHER" id="PTHR36435">
    <property type="entry name" value="SLR1288 PROTEIN"/>
    <property type="match status" value="1"/>
</dbReference>
<dbReference type="PANTHER" id="PTHR36435:SF1">
    <property type="entry name" value="CAAX AMINO TERMINAL PROTEASE FAMILY PROTEIN"/>
    <property type="match status" value="1"/>
</dbReference>
<dbReference type="InterPro" id="IPR003675">
    <property type="entry name" value="Rce1/LyrA-like_dom"/>
</dbReference>
<evidence type="ECO:0000256" key="1">
    <source>
        <dbReference type="SAM" id="Phobius"/>
    </source>
</evidence>
<dbReference type="EMBL" id="VUNI01000008">
    <property type="protein sequence ID" value="MST74678.1"/>
    <property type="molecule type" value="Genomic_DNA"/>
</dbReference>